<dbReference type="STRING" id="930990.A0A067NA54"/>
<evidence type="ECO:0000259" key="5">
    <source>
        <dbReference type="PROSITE" id="PS50011"/>
    </source>
</evidence>
<organism evidence="6 7">
    <name type="scientific">Botryobasidium botryosum (strain FD-172 SS1)</name>
    <dbReference type="NCBI Taxonomy" id="930990"/>
    <lineage>
        <taxon>Eukaryota</taxon>
        <taxon>Fungi</taxon>
        <taxon>Dikarya</taxon>
        <taxon>Basidiomycota</taxon>
        <taxon>Agaricomycotina</taxon>
        <taxon>Agaricomycetes</taxon>
        <taxon>Cantharellales</taxon>
        <taxon>Botryobasidiaceae</taxon>
        <taxon>Botryobasidium</taxon>
    </lineage>
</organism>
<feature type="binding site" evidence="3">
    <location>
        <position position="179"/>
    </location>
    <ligand>
        <name>ATP</name>
        <dbReference type="ChEBI" id="CHEBI:30616"/>
    </ligand>
</feature>
<evidence type="ECO:0000313" key="7">
    <source>
        <dbReference type="Proteomes" id="UP000027195"/>
    </source>
</evidence>
<feature type="region of interest" description="Disordered" evidence="4">
    <location>
        <begin position="531"/>
        <end position="557"/>
    </location>
</feature>
<dbReference type="GO" id="GO:0005524">
    <property type="term" value="F:ATP binding"/>
    <property type="evidence" value="ECO:0007669"/>
    <property type="project" value="UniProtKB-UniRule"/>
</dbReference>
<reference evidence="7" key="1">
    <citation type="journal article" date="2014" name="Proc. Natl. Acad. Sci. U.S.A.">
        <title>Extensive sampling of basidiomycete genomes demonstrates inadequacy of the white-rot/brown-rot paradigm for wood decay fungi.</title>
        <authorList>
            <person name="Riley R."/>
            <person name="Salamov A.A."/>
            <person name="Brown D.W."/>
            <person name="Nagy L.G."/>
            <person name="Floudas D."/>
            <person name="Held B.W."/>
            <person name="Levasseur A."/>
            <person name="Lombard V."/>
            <person name="Morin E."/>
            <person name="Otillar R."/>
            <person name="Lindquist E.A."/>
            <person name="Sun H."/>
            <person name="LaButti K.M."/>
            <person name="Schmutz J."/>
            <person name="Jabbour D."/>
            <person name="Luo H."/>
            <person name="Baker S.E."/>
            <person name="Pisabarro A.G."/>
            <person name="Walton J.D."/>
            <person name="Blanchette R.A."/>
            <person name="Henrissat B."/>
            <person name="Martin F."/>
            <person name="Cullen D."/>
            <person name="Hibbett D.S."/>
            <person name="Grigoriev I.V."/>
        </authorList>
    </citation>
    <scope>NUCLEOTIDE SEQUENCE [LARGE SCALE GENOMIC DNA]</scope>
    <source>
        <strain evidence="7">FD-172 SS1</strain>
    </source>
</reference>
<keyword evidence="2 3" id="KW-0067">ATP-binding</keyword>
<dbReference type="PROSITE" id="PS50011">
    <property type="entry name" value="PROTEIN_KINASE_DOM"/>
    <property type="match status" value="1"/>
</dbReference>
<dbReference type="PROSITE" id="PS00107">
    <property type="entry name" value="PROTEIN_KINASE_ATP"/>
    <property type="match status" value="1"/>
</dbReference>
<dbReference type="InterPro" id="IPR051681">
    <property type="entry name" value="Ser/Thr_Kinases-Pseudokinases"/>
</dbReference>
<dbReference type="InterPro" id="IPR017441">
    <property type="entry name" value="Protein_kinase_ATP_BS"/>
</dbReference>
<evidence type="ECO:0000256" key="2">
    <source>
        <dbReference type="ARBA" id="ARBA00022840"/>
    </source>
</evidence>
<keyword evidence="1 3" id="KW-0547">Nucleotide-binding</keyword>
<dbReference type="OrthoDB" id="4062651at2759"/>
<evidence type="ECO:0000313" key="6">
    <source>
        <dbReference type="EMBL" id="KDQ20676.1"/>
    </source>
</evidence>
<feature type="domain" description="Protein kinase" evidence="5">
    <location>
        <begin position="143"/>
        <end position="621"/>
    </location>
</feature>
<dbReference type="EMBL" id="KL198017">
    <property type="protein sequence ID" value="KDQ20676.1"/>
    <property type="molecule type" value="Genomic_DNA"/>
</dbReference>
<feature type="compositionally biased region" description="Low complexity" evidence="4">
    <location>
        <begin position="532"/>
        <end position="554"/>
    </location>
</feature>
<feature type="region of interest" description="Disordered" evidence="4">
    <location>
        <begin position="1"/>
        <end position="127"/>
    </location>
</feature>
<accession>A0A067NA54</accession>
<protein>
    <recommendedName>
        <fullName evidence="5">Protein kinase domain-containing protein</fullName>
    </recommendedName>
</protein>
<dbReference type="PANTHER" id="PTHR44329">
    <property type="entry name" value="SERINE/THREONINE-PROTEIN KINASE TNNI3K-RELATED"/>
    <property type="match status" value="1"/>
</dbReference>
<proteinExistence type="predicted"/>
<dbReference type="InterPro" id="IPR008271">
    <property type="entry name" value="Ser/Thr_kinase_AS"/>
</dbReference>
<dbReference type="SMART" id="SM00220">
    <property type="entry name" value="S_TKc"/>
    <property type="match status" value="1"/>
</dbReference>
<evidence type="ECO:0000256" key="3">
    <source>
        <dbReference type="PROSITE-ProRule" id="PRU10141"/>
    </source>
</evidence>
<dbReference type="Pfam" id="PF00069">
    <property type="entry name" value="Pkinase"/>
    <property type="match status" value="1"/>
</dbReference>
<feature type="compositionally biased region" description="Pro residues" evidence="4">
    <location>
        <begin position="1"/>
        <end position="10"/>
    </location>
</feature>
<evidence type="ECO:0000256" key="4">
    <source>
        <dbReference type="SAM" id="MobiDB-lite"/>
    </source>
</evidence>
<dbReference type="AlphaFoldDB" id="A0A067NA54"/>
<dbReference type="GO" id="GO:0004674">
    <property type="term" value="F:protein serine/threonine kinase activity"/>
    <property type="evidence" value="ECO:0007669"/>
    <property type="project" value="TreeGrafter"/>
</dbReference>
<evidence type="ECO:0000256" key="1">
    <source>
        <dbReference type="ARBA" id="ARBA00022741"/>
    </source>
</evidence>
<dbReference type="PROSITE" id="PS00108">
    <property type="entry name" value="PROTEIN_KINASE_ST"/>
    <property type="match status" value="1"/>
</dbReference>
<dbReference type="InterPro" id="IPR000719">
    <property type="entry name" value="Prot_kinase_dom"/>
</dbReference>
<gene>
    <name evidence="6" type="ORF">BOTBODRAFT_26692</name>
</gene>
<name>A0A067NA54_BOTB1</name>
<sequence length="631" mass="68083">MSWRTTPPPSLSVHLPGAVGLSRSKTDGVSHRRPRPLHTEPALTTSLWRRSADEANFTYDSPPKPEYPNKESSSSHGGSTRNSSFFEPSYTSPLASPSATSASSSPTQVSPLSFTQSSNPSLVAPLSPTPTLAPDSFEVRFYPTPDFRLGLGRFSKVYLGGYRSLAHSPSEQWELCAIKRMGADTESQELGLREAWFYRRLGATEGDDVADQHTHPGQRYIARLIGTQDEVSFVAGTHTPKSQRSISRLAINVRSPSGHESIPPVPHSPVLTPPSSASLSPTHLSSFLGKPHLSTLILSYEPLSLSQLIHTSPELITSRVHTSISYQLALAVSYIHSHEVLHADIKPHNVLLTRDLEVRLADFNTSLHLPSLPSYPVLPTDPIGLGTPAYSPAEFVRPPPSAFGLPADVFSLGVTLTVAILGREPFARLGDRGTGKLETMLWVGQGAYWDWEMREELGRSGSDVEVEARRSTPSSCASSVRETAQISYNINSRIGPEQISQLIDRGDSEEGAINGSAAPCVVAAAGRTFGHSRSSSLSSSASSVSSSYSASSTRSDAHTFYSDGSLALEYLGHGDGDGVERDGRGQVVPEEIAVLLRSMCRPRSEDRPLSSQVAAAFRSYACQWADSDNVP</sequence>
<dbReference type="InterPro" id="IPR011009">
    <property type="entry name" value="Kinase-like_dom_sf"/>
</dbReference>
<feature type="compositionally biased region" description="Low complexity" evidence="4">
    <location>
        <begin position="72"/>
        <end position="113"/>
    </location>
</feature>
<keyword evidence="7" id="KW-1185">Reference proteome</keyword>
<dbReference type="HOGENOM" id="CLU_029454_0_0_1"/>
<dbReference type="Gene3D" id="1.10.510.10">
    <property type="entry name" value="Transferase(Phosphotransferase) domain 1"/>
    <property type="match status" value="1"/>
</dbReference>
<dbReference type="SUPFAM" id="SSF56112">
    <property type="entry name" value="Protein kinase-like (PK-like)"/>
    <property type="match status" value="1"/>
</dbReference>
<dbReference type="Proteomes" id="UP000027195">
    <property type="component" value="Unassembled WGS sequence"/>
</dbReference>
<dbReference type="InParanoid" id="A0A067NA54"/>